<comment type="caution">
    <text evidence="3">The sequence shown here is derived from an EMBL/GenBank/DDBJ whole genome shotgun (WGS) entry which is preliminary data.</text>
</comment>
<evidence type="ECO:0000259" key="2">
    <source>
        <dbReference type="Pfam" id="PF00171"/>
    </source>
</evidence>
<dbReference type="InterPro" id="IPR016161">
    <property type="entry name" value="Ald_DH/histidinol_DH"/>
</dbReference>
<dbReference type="Gene3D" id="3.40.605.10">
    <property type="entry name" value="Aldehyde Dehydrogenase, Chain A, domain 1"/>
    <property type="match status" value="1"/>
</dbReference>
<proteinExistence type="predicted"/>
<dbReference type="Gene3D" id="3.40.309.10">
    <property type="entry name" value="Aldehyde Dehydrogenase, Chain A, domain 2"/>
    <property type="match status" value="1"/>
</dbReference>
<reference evidence="3" key="1">
    <citation type="submission" date="2023-06" db="EMBL/GenBank/DDBJ databases">
        <title>Genomic of Parafulvivirga corallium.</title>
        <authorList>
            <person name="Wang G."/>
        </authorList>
    </citation>
    <scope>NUCLEOTIDE SEQUENCE</scope>
    <source>
        <strain evidence="3">BMA10</strain>
    </source>
</reference>
<keyword evidence="4" id="KW-1185">Reference proteome</keyword>
<protein>
    <submittedName>
        <fullName evidence="3">Aldehyde dehydrogenase (NADP(+))</fullName>
    </submittedName>
</protein>
<evidence type="ECO:0000313" key="4">
    <source>
        <dbReference type="Proteomes" id="UP001172082"/>
    </source>
</evidence>
<organism evidence="3 4">
    <name type="scientific">Splendidivirga corallicola</name>
    <dbReference type="NCBI Taxonomy" id="3051826"/>
    <lineage>
        <taxon>Bacteria</taxon>
        <taxon>Pseudomonadati</taxon>
        <taxon>Bacteroidota</taxon>
        <taxon>Cytophagia</taxon>
        <taxon>Cytophagales</taxon>
        <taxon>Splendidivirgaceae</taxon>
        <taxon>Splendidivirga</taxon>
    </lineage>
</organism>
<feature type="domain" description="Aldehyde dehydrogenase" evidence="2">
    <location>
        <begin position="16"/>
        <end position="477"/>
    </location>
</feature>
<gene>
    <name evidence="3" type="ORF">QQ008_01935</name>
</gene>
<dbReference type="InterPro" id="IPR015590">
    <property type="entry name" value="Aldehyde_DH_dom"/>
</dbReference>
<accession>A0ABT8KH99</accession>
<dbReference type="SUPFAM" id="SSF53720">
    <property type="entry name" value="ALDH-like"/>
    <property type="match status" value="1"/>
</dbReference>
<dbReference type="EMBL" id="JAUJEA010000001">
    <property type="protein sequence ID" value="MDN5200092.1"/>
    <property type="molecule type" value="Genomic_DNA"/>
</dbReference>
<dbReference type="PANTHER" id="PTHR43353">
    <property type="entry name" value="SUCCINATE-SEMIALDEHYDE DEHYDROGENASE, MITOCHONDRIAL"/>
    <property type="match status" value="1"/>
</dbReference>
<evidence type="ECO:0000256" key="1">
    <source>
        <dbReference type="ARBA" id="ARBA00023002"/>
    </source>
</evidence>
<dbReference type="PANTHER" id="PTHR43353:SF3">
    <property type="entry name" value="ALDEHYDE DEHYDROGENASE-RELATED"/>
    <property type="match status" value="1"/>
</dbReference>
<name>A0ABT8KH99_9BACT</name>
<dbReference type="Proteomes" id="UP001172082">
    <property type="component" value="Unassembled WGS sequence"/>
</dbReference>
<dbReference type="InterPro" id="IPR050740">
    <property type="entry name" value="Aldehyde_DH_Superfamily"/>
</dbReference>
<dbReference type="Pfam" id="PF00171">
    <property type="entry name" value="Aldedh"/>
    <property type="match status" value="1"/>
</dbReference>
<keyword evidence="1" id="KW-0560">Oxidoreductase</keyword>
<dbReference type="RefSeq" id="WP_346750119.1">
    <property type="nucleotide sequence ID" value="NZ_JAUJEA010000001.1"/>
</dbReference>
<dbReference type="InterPro" id="IPR016162">
    <property type="entry name" value="Ald_DH_N"/>
</dbReference>
<sequence length="530" mass="56262">MTLTGKNLIGKSESSQGDQIFNAINPANGEQLPGNFFCATEEEINQAFALAGEAFVTYKNVSGAKRAEFLEAIGEEIVALGDVLVDRAVAETGLPPARIQGERGRTVGQLKMFANLIREGSWVEASIDTAIPDREPIPKPDVRKMLVPIGPVVVFGASNFPLAFSTAGGDTASALAAGNPVIVKSHEGHLGTGELVARAIIKAAERTGMPNGVFSILNGDGPTVGQALVKHPACKAIGFTGSPGAGRALFNAAASREEPIPVYAEMGSVNPVILLPGALEKKAAELGKIYAGSVTLGVGQFCTNPGLMIGVEGDSLNEYLTSLSSAIREMEPATMLNEKVWQGYNRAREHSLAQDGVEEQAISETGVNGDNWKGRPTVASVTAQRFLENPTLHEEVFGPYTLMIKCTSNSDLAAVVDELQGQLTATVMGEEEDLITYADVINGLKEKTGRIIFNGVPTGVEVCASMHHGGPYPSTTDAKYTSVGTAAIKRFARPLCYQSWPDSVLPDELKNANPLNIWRLQDNNWTNGKI</sequence>
<dbReference type="CDD" id="cd07129">
    <property type="entry name" value="ALDH_KGSADH"/>
    <property type="match status" value="1"/>
</dbReference>
<dbReference type="InterPro" id="IPR044151">
    <property type="entry name" value="ALDH_KGSADH"/>
</dbReference>
<dbReference type="InterPro" id="IPR016163">
    <property type="entry name" value="Ald_DH_C"/>
</dbReference>
<evidence type="ECO:0000313" key="3">
    <source>
        <dbReference type="EMBL" id="MDN5200092.1"/>
    </source>
</evidence>